<proteinExistence type="predicted"/>
<accession>A0A5B6W2H8</accession>
<gene>
    <name evidence="4" type="ORF">EPI10_025584</name>
</gene>
<feature type="transmembrane region" description="Helical" evidence="2">
    <location>
        <begin position="22"/>
        <end position="43"/>
    </location>
</feature>
<dbReference type="Pfam" id="PF03372">
    <property type="entry name" value="Exo_endo_phos"/>
    <property type="match status" value="1"/>
</dbReference>
<feature type="compositionally biased region" description="Low complexity" evidence="1">
    <location>
        <begin position="194"/>
        <end position="209"/>
    </location>
</feature>
<dbReference type="EMBL" id="SMMG02000005">
    <property type="protein sequence ID" value="KAA3475398.1"/>
    <property type="molecule type" value="Genomic_DNA"/>
</dbReference>
<protein>
    <submittedName>
        <fullName evidence="4">DUF761 domain-containing protein</fullName>
    </submittedName>
</protein>
<feature type="region of interest" description="Disordered" evidence="1">
    <location>
        <begin position="366"/>
        <end position="433"/>
    </location>
</feature>
<dbReference type="Proteomes" id="UP000325315">
    <property type="component" value="Unassembled WGS sequence"/>
</dbReference>
<sequence>MADSDPPFTRANSIHRNNDSNYYALFLGKLLFFAFLLIAIPLFPSQPPDFINQTVLNKFWELLHLMFIGIAVSYGLFGRRYIDNGNLDDSHSHASRMFHVSSILEDGFDHSMYCSGQGKAGCFNVKNGSFDNPYEENVVQAWSSKYVQGEPTVVLAQPHCGVEKYGELISFRDDKPLGLPVRSLKSRVMSPEFGNGSSDSSGPSAMDSSDGSDKSENGSFSDLTCENLEGKLNKSGALGSPVPLRWRSGRMRQRFDGGGVTRPSHFRPLSVDESQFQSLKSLSLHSQLASQSHSPSSLSPSHPSSSEPPKSKMIESLKERNPSQSFPLPSPLKRRKPLIASHSRQYSDGSLLGTRSRKCFEDEWEEFRDSKKDDDSSTNKERVSSYPLKFDAKPIAPSKASSRGTSSRGKSVRTFRGSGITIIGSGDAGEKQGNYAKGCDEIEEVEGYKGGSDPKLGHCNPSVVFNRQNLGGNAYMPNPTYSSNRSQEFAENSESERGGEDFRERSDEATMSGTTSVAGSDTYEVDRKAGEFIAKFREQIRLQRTTSIDTLKGLGSFFKSSISESTFTKQYLVTGGGRGTRGGNLDENWTAEGRTWGVMNNFGNKVQIDPVLGFCLEGNTPTSSKKDGKQPLEEDKSLMDHDAEEGFLIGVEGKKRQRGENEADIVSIDSNNSLFPHGIDVDSNGLRGGLCMAWHDDTTIILRSFSKRHIDVIIEYTDKGSRWRFTGFYGSSYIQDRNESWDLLRNLRNTEELPWLVCGDFNEIMYGHEKRGGLPREERCMDAFRSALTNCHLVDVGYTENWFTWERGNLPETNIQERLDKGVANEEWLSLCPEATIQHLPHSFSDHCPLLITTEKKR</sequence>
<evidence type="ECO:0000256" key="1">
    <source>
        <dbReference type="SAM" id="MobiDB-lite"/>
    </source>
</evidence>
<feature type="region of interest" description="Disordered" evidence="1">
    <location>
        <begin position="188"/>
        <end position="223"/>
    </location>
</feature>
<evidence type="ECO:0000313" key="5">
    <source>
        <dbReference type="Proteomes" id="UP000325315"/>
    </source>
</evidence>
<dbReference type="PANTHER" id="PTHR34059">
    <property type="entry name" value="EXPRESSED PROTEIN"/>
    <property type="match status" value="1"/>
</dbReference>
<reference evidence="4" key="1">
    <citation type="submission" date="2019-08" db="EMBL/GenBank/DDBJ databases">
        <authorList>
            <person name="Liu F."/>
        </authorList>
    </citation>
    <scope>NUCLEOTIDE SEQUENCE [LARGE SCALE GENOMIC DNA]</scope>
    <source>
        <strain evidence="4">PA1801</strain>
        <tissue evidence="4">Leaf</tissue>
    </source>
</reference>
<feature type="compositionally biased region" description="Basic and acidic residues" evidence="1">
    <location>
        <begin position="494"/>
        <end position="508"/>
    </location>
</feature>
<feature type="compositionally biased region" description="Basic and acidic residues" evidence="1">
    <location>
        <begin position="309"/>
        <end position="321"/>
    </location>
</feature>
<dbReference type="Pfam" id="PF05553">
    <property type="entry name" value="DUF761"/>
    <property type="match status" value="1"/>
</dbReference>
<feature type="region of interest" description="Disordered" evidence="1">
    <location>
        <begin position="474"/>
        <end position="518"/>
    </location>
</feature>
<dbReference type="OrthoDB" id="1080706at2759"/>
<evidence type="ECO:0000313" key="4">
    <source>
        <dbReference type="EMBL" id="KAA3475398.1"/>
    </source>
</evidence>
<organism evidence="4 5">
    <name type="scientific">Gossypium australe</name>
    <dbReference type="NCBI Taxonomy" id="47621"/>
    <lineage>
        <taxon>Eukaryota</taxon>
        <taxon>Viridiplantae</taxon>
        <taxon>Streptophyta</taxon>
        <taxon>Embryophyta</taxon>
        <taxon>Tracheophyta</taxon>
        <taxon>Spermatophyta</taxon>
        <taxon>Magnoliopsida</taxon>
        <taxon>eudicotyledons</taxon>
        <taxon>Gunneridae</taxon>
        <taxon>Pentapetalae</taxon>
        <taxon>rosids</taxon>
        <taxon>malvids</taxon>
        <taxon>Malvales</taxon>
        <taxon>Malvaceae</taxon>
        <taxon>Malvoideae</taxon>
        <taxon>Gossypium</taxon>
    </lineage>
</organism>
<feature type="compositionally biased region" description="Polar residues" evidence="1">
    <location>
        <begin position="479"/>
        <end position="492"/>
    </location>
</feature>
<dbReference type="InterPro" id="IPR005135">
    <property type="entry name" value="Endo/exonuclease/phosphatase"/>
</dbReference>
<keyword evidence="2" id="KW-0812">Transmembrane</keyword>
<feature type="region of interest" description="Disordered" evidence="1">
    <location>
        <begin position="282"/>
        <end position="346"/>
    </location>
</feature>
<dbReference type="Gene3D" id="3.60.10.10">
    <property type="entry name" value="Endonuclease/exonuclease/phosphatase"/>
    <property type="match status" value="1"/>
</dbReference>
<evidence type="ECO:0000259" key="3">
    <source>
        <dbReference type="Pfam" id="PF03372"/>
    </source>
</evidence>
<dbReference type="PANTHER" id="PTHR34059:SF6">
    <property type="entry name" value="DUF4408 DOMAIN-CONTAINING PROTEIN"/>
    <property type="match status" value="1"/>
</dbReference>
<evidence type="ECO:0000256" key="2">
    <source>
        <dbReference type="SAM" id="Phobius"/>
    </source>
</evidence>
<dbReference type="InterPro" id="IPR008480">
    <property type="entry name" value="DUF761_pln"/>
</dbReference>
<dbReference type="AlphaFoldDB" id="A0A5B6W2H8"/>
<dbReference type="SUPFAM" id="SSF56219">
    <property type="entry name" value="DNase I-like"/>
    <property type="match status" value="1"/>
</dbReference>
<keyword evidence="5" id="KW-1185">Reference proteome</keyword>
<feature type="compositionally biased region" description="Polar residues" evidence="1">
    <location>
        <begin position="509"/>
        <end position="518"/>
    </location>
</feature>
<feature type="compositionally biased region" description="Basic and acidic residues" evidence="1">
    <location>
        <begin position="367"/>
        <end position="383"/>
    </location>
</feature>
<keyword evidence="2" id="KW-0472">Membrane</keyword>
<feature type="compositionally biased region" description="Low complexity" evidence="1">
    <location>
        <begin position="282"/>
        <end position="308"/>
    </location>
</feature>
<keyword evidence="2" id="KW-1133">Transmembrane helix</keyword>
<feature type="compositionally biased region" description="Polar residues" evidence="1">
    <location>
        <begin position="399"/>
        <end position="409"/>
    </location>
</feature>
<comment type="caution">
    <text evidence="4">The sequence shown here is derived from an EMBL/GenBank/DDBJ whole genome shotgun (WGS) entry which is preliminary data.</text>
</comment>
<dbReference type="InterPro" id="IPR036691">
    <property type="entry name" value="Endo/exonu/phosph_ase_sf"/>
</dbReference>
<feature type="domain" description="Endonuclease/exonuclease/phosphatase" evidence="3">
    <location>
        <begin position="705"/>
        <end position="847"/>
    </location>
</feature>
<name>A0A5B6W2H8_9ROSI</name>